<dbReference type="AlphaFoldDB" id="A0A1G7NYL5"/>
<sequence>MFKAQRLKANRGRALQFTFEGTTVTAYDGETVATALLAAGVTAFNVTRGGEPRMPFCNMGTCFDCAVCVNGHSLVRACLTDVSSGMQVNRQEGK</sequence>
<keyword evidence="1" id="KW-0560">Oxidoreductase</keyword>
<evidence type="ECO:0000313" key="2">
    <source>
        <dbReference type="EMBL" id="SDF78459.1"/>
    </source>
</evidence>
<dbReference type="Pfam" id="PF13510">
    <property type="entry name" value="Fer2_4"/>
    <property type="match status" value="1"/>
</dbReference>
<reference evidence="2 3" key="1">
    <citation type="submission" date="2016-10" db="EMBL/GenBank/DDBJ databases">
        <authorList>
            <person name="de Groot N.N."/>
        </authorList>
    </citation>
    <scope>NUCLEOTIDE SEQUENCE [LARGE SCALE GENOMIC DNA]</scope>
    <source>
        <strain evidence="2 3">DSM 27375</strain>
    </source>
</reference>
<protein>
    <submittedName>
        <fullName evidence="2">Sarcosine oxidase subunit alpha</fullName>
    </submittedName>
</protein>
<gene>
    <name evidence="2" type="ORF">SAMN04488117_107132</name>
</gene>
<dbReference type="InterPro" id="IPR042204">
    <property type="entry name" value="2Fe-2S-bd_N"/>
</dbReference>
<organism evidence="2 3">
    <name type="scientific">Celeribacter baekdonensis</name>
    <dbReference type="NCBI Taxonomy" id="875171"/>
    <lineage>
        <taxon>Bacteria</taxon>
        <taxon>Pseudomonadati</taxon>
        <taxon>Pseudomonadota</taxon>
        <taxon>Alphaproteobacteria</taxon>
        <taxon>Rhodobacterales</taxon>
        <taxon>Roseobacteraceae</taxon>
        <taxon>Celeribacter</taxon>
    </lineage>
</organism>
<name>A0A1G7NYL5_9RHOB</name>
<dbReference type="GO" id="GO:0016491">
    <property type="term" value="F:oxidoreductase activity"/>
    <property type="evidence" value="ECO:0007669"/>
    <property type="project" value="UniProtKB-KW"/>
</dbReference>
<dbReference type="SUPFAM" id="SSF54292">
    <property type="entry name" value="2Fe-2S ferredoxin-like"/>
    <property type="match status" value="1"/>
</dbReference>
<dbReference type="EMBL" id="FNBL01000007">
    <property type="protein sequence ID" value="SDF78459.1"/>
    <property type="molecule type" value="Genomic_DNA"/>
</dbReference>
<dbReference type="RefSeq" id="WP_074645712.1">
    <property type="nucleotide sequence ID" value="NZ_FNBL01000007.1"/>
</dbReference>
<accession>A0A1G7NYL5</accession>
<evidence type="ECO:0000313" key="3">
    <source>
        <dbReference type="Proteomes" id="UP000182284"/>
    </source>
</evidence>
<dbReference type="GO" id="GO:0051536">
    <property type="term" value="F:iron-sulfur cluster binding"/>
    <property type="evidence" value="ECO:0007669"/>
    <property type="project" value="InterPro"/>
</dbReference>
<evidence type="ECO:0000256" key="1">
    <source>
        <dbReference type="ARBA" id="ARBA00023002"/>
    </source>
</evidence>
<proteinExistence type="predicted"/>
<dbReference type="Gene3D" id="3.10.20.440">
    <property type="entry name" value="2Fe-2S iron-sulphur cluster binding domain, sarcosine oxidase, alpha subunit, N-terminal domain"/>
    <property type="match status" value="1"/>
</dbReference>
<dbReference type="Proteomes" id="UP000182284">
    <property type="component" value="Unassembled WGS sequence"/>
</dbReference>
<dbReference type="OrthoDB" id="573392at2"/>
<dbReference type="InterPro" id="IPR036010">
    <property type="entry name" value="2Fe-2S_ferredoxin-like_sf"/>
</dbReference>